<dbReference type="PATRIC" id="fig|1150625.3.peg.3156"/>
<dbReference type="Proteomes" id="UP000074108">
    <property type="component" value="Unassembled WGS sequence"/>
</dbReference>
<protein>
    <recommendedName>
        <fullName evidence="3">Peptide ABC transporter permease</fullName>
    </recommendedName>
</protein>
<keyword evidence="2" id="KW-1185">Reference proteome</keyword>
<organism evidence="1 2">
    <name type="scientific">Bacillus coahuilensis p1.1.43</name>
    <dbReference type="NCBI Taxonomy" id="1150625"/>
    <lineage>
        <taxon>Bacteria</taxon>
        <taxon>Bacillati</taxon>
        <taxon>Bacillota</taxon>
        <taxon>Bacilli</taxon>
        <taxon>Bacillales</taxon>
        <taxon>Bacillaceae</taxon>
        <taxon>Bacillus</taxon>
    </lineage>
</organism>
<dbReference type="GO" id="GO:0010468">
    <property type="term" value="P:regulation of gene expression"/>
    <property type="evidence" value="ECO:0007669"/>
    <property type="project" value="InterPro"/>
</dbReference>
<dbReference type="RefSeq" id="WP_010169552.1">
    <property type="nucleotide sequence ID" value="NZ_LDYG01000049.1"/>
</dbReference>
<dbReference type="OrthoDB" id="2084556at2"/>
<sequence length="76" mass="8763">MAIHYTCRHCGTHIGSIQNMSIHSEKLGLQALNQEERNEMVSYTDDGNIMIQAICEDCQESLERTPDYHLLDFLIH</sequence>
<comment type="caution">
    <text evidence="1">The sequence shown here is derived from an EMBL/GenBank/DDBJ whole genome shotgun (WGS) entry which is preliminary data.</text>
</comment>
<dbReference type="STRING" id="1150625.Q75_15120"/>
<accession>A0A147K4W6</accession>
<dbReference type="InterPro" id="IPR020115">
    <property type="entry name" value="Fin"/>
</dbReference>
<evidence type="ECO:0008006" key="3">
    <source>
        <dbReference type="Google" id="ProtNLM"/>
    </source>
</evidence>
<proteinExistence type="predicted"/>
<evidence type="ECO:0000313" key="1">
    <source>
        <dbReference type="EMBL" id="KUP04557.1"/>
    </source>
</evidence>
<dbReference type="Pfam" id="PF10955">
    <property type="entry name" value="Fin"/>
    <property type="match status" value="1"/>
</dbReference>
<name>A0A147K4W6_9BACI</name>
<gene>
    <name evidence="1" type="ORF">Q75_15120</name>
</gene>
<dbReference type="EMBL" id="LDYG01000049">
    <property type="protein sequence ID" value="KUP04557.1"/>
    <property type="molecule type" value="Genomic_DNA"/>
</dbReference>
<evidence type="ECO:0000313" key="2">
    <source>
        <dbReference type="Proteomes" id="UP000074108"/>
    </source>
</evidence>
<dbReference type="AlphaFoldDB" id="A0A147K4W6"/>
<reference evidence="1 2" key="1">
    <citation type="journal article" date="2016" name="Front. Microbiol.">
        <title>Microevolution Analysis of Bacillus coahuilensis Unveils Differences in Phosphorus Acquisition Strategies and Their Regulation.</title>
        <authorList>
            <person name="Gomez-Lunar Z."/>
            <person name="Hernandez-Gonzalez I."/>
            <person name="Rodriguez-Torres M.D."/>
            <person name="Souza V."/>
            <person name="Olmedo-Alvarez G."/>
        </authorList>
    </citation>
    <scope>NUCLEOTIDE SEQUENCE [LARGE SCALE GENOMIC DNA]</scope>
    <source>
        <strain evidence="2">p1.1.43</strain>
    </source>
</reference>